<protein>
    <submittedName>
        <fullName evidence="1">Uncharacterized protein</fullName>
    </submittedName>
</protein>
<organism evidence="1 2">
    <name type="scientific">Trachipleistophora hominis</name>
    <name type="common">Microsporidian parasite</name>
    <dbReference type="NCBI Taxonomy" id="72359"/>
    <lineage>
        <taxon>Eukaryota</taxon>
        <taxon>Fungi</taxon>
        <taxon>Fungi incertae sedis</taxon>
        <taxon>Microsporidia</taxon>
        <taxon>Pleistophoridae</taxon>
        <taxon>Trachipleistophora</taxon>
    </lineage>
</organism>
<dbReference type="AlphaFoldDB" id="L7JYW8"/>
<dbReference type="EMBL" id="JH993832">
    <property type="protein sequence ID" value="ELQ76629.1"/>
    <property type="molecule type" value="Genomic_DNA"/>
</dbReference>
<reference evidence="1 2" key="1">
    <citation type="journal article" date="2012" name="PLoS Pathog.">
        <title>The genome of the obligate intracellular parasite Trachipleistophora hominis: new insights into microsporidian genome dynamics and reductive evolution.</title>
        <authorList>
            <person name="Heinz E."/>
            <person name="Williams T.A."/>
            <person name="Nakjang S."/>
            <person name="Noel C.J."/>
            <person name="Swan D.C."/>
            <person name="Goldberg A.V."/>
            <person name="Harris S.R."/>
            <person name="Weinmaier T."/>
            <person name="Markert S."/>
            <person name="Becher D."/>
            <person name="Bernhardt J."/>
            <person name="Dagan T."/>
            <person name="Hacker C."/>
            <person name="Lucocq J.M."/>
            <person name="Schweder T."/>
            <person name="Rattei T."/>
            <person name="Hall N."/>
            <person name="Hirt R.P."/>
            <person name="Embley T.M."/>
        </authorList>
    </citation>
    <scope>NUCLEOTIDE SEQUENCE [LARGE SCALE GENOMIC DNA]</scope>
</reference>
<accession>L7JYW8</accession>
<dbReference type="VEuPathDB" id="MicrosporidiaDB:THOM_0345"/>
<dbReference type="HOGENOM" id="CLU_3144008_0_0_1"/>
<evidence type="ECO:0000313" key="1">
    <source>
        <dbReference type="EMBL" id="ELQ76629.1"/>
    </source>
</evidence>
<name>L7JYW8_TRAHO</name>
<dbReference type="InParanoid" id="L7JYW8"/>
<sequence>MYRLSGRHPLLKMDNSHRITINKVKFSFVGYGISNKDVSMKYRLNNLCL</sequence>
<dbReference type="Proteomes" id="UP000011185">
    <property type="component" value="Unassembled WGS sequence"/>
</dbReference>
<keyword evidence="2" id="KW-1185">Reference proteome</keyword>
<proteinExistence type="predicted"/>
<gene>
    <name evidence="1" type="ORF">THOM_0345</name>
</gene>
<evidence type="ECO:0000313" key="2">
    <source>
        <dbReference type="Proteomes" id="UP000011185"/>
    </source>
</evidence>